<proteinExistence type="inferred from homology"/>
<keyword evidence="2" id="KW-0812">Transmembrane</keyword>
<comment type="subcellular location">
    <subcellularLocation>
        <location evidence="2">Cell membrane</location>
        <topology evidence="2">Multi-pass membrane protein</topology>
    </subcellularLocation>
</comment>
<keyword evidence="2" id="KW-0472">Membrane</keyword>
<comment type="similarity">
    <text evidence="2">Belongs to the organo anion transporter (TC 2.A.60) family.</text>
</comment>
<organism evidence="3 4">
    <name type="scientific">Trichuris suis</name>
    <name type="common">pig whipworm</name>
    <dbReference type="NCBI Taxonomy" id="68888"/>
    <lineage>
        <taxon>Eukaryota</taxon>
        <taxon>Metazoa</taxon>
        <taxon>Ecdysozoa</taxon>
        <taxon>Nematoda</taxon>
        <taxon>Enoplea</taxon>
        <taxon>Dorylaimia</taxon>
        <taxon>Trichinellida</taxon>
        <taxon>Trichuridae</taxon>
        <taxon>Trichuris</taxon>
    </lineage>
</organism>
<name>A0A085M4W4_9BILA</name>
<dbReference type="PANTHER" id="PTHR11388">
    <property type="entry name" value="ORGANIC ANION TRANSPORTER"/>
    <property type="match status" value="1"/>
</dbReference>
<feature type="transmembrane region" description="Helical" evidence="2">
    <location>
        <begin position="416"/>
        <end position="436"/>
    </location>
</feature>
<dbReference type="SUPFAM" id="SSF103473">
    <property type="entry name" value="MFS general substrate transporter"/>
    <property type="match status" value="1"/>
</dbReference>
<keyword evidence="2" id="KW-1133">Transmembrane helix</keyword>
<dbReference type="GO" id="GO:0006811">
    <property type="term" value="P:monoatomic ion transport"/>
    <property type="evidence" value="ECO:0007669"/>
    <property type="project" value="UniProtKB-KW"/>
</dbReference>
<evidence type="ECO:0000256" key="2">
    <source>
        <dbReference type="RuleBase" id="RU362056"/>
    </source>
</evidence>
<feature type="transmembrane region" description="Helical" evidence="2">
    <location>
        <begin position="163"/>
        <end position="188"/>
    </location>
</feature>
<dbReference type="GO" id="GO:0015347">
    <property type="term" value="F:sodium-independent organic anion transmembrane transporter activity"/>
    <property type="evidence" value="ECO:0007669"/>
    <property type="project" value="TreeGrafter"/>
</dbReference>
<keyword evidence="1" id="KW-1015">Disulfide bond</keyword>
<dbReference type="EMBL" id="KL363229">
    <property type="protein sequence ID" value="KFD52260.1"/>
    <property type="molecule type" value="Genomic_DNA"/>
</dbReference>
<dbReference type="Gene3D" id="1.20.1250.20">
    <property type="entry name" value="MFS general substrate transporter like domains"/>
    <property type="match status" value="1"/>
</dbReference>
<feature type="transmembrane region" description="Helical" evidence="2">
    <location>
        <begin position="616"/>
        <end position="636"/>
    </location>
</feature>
<accession>A0A085M4W4</accession>
<dbReference type="InterPro" id="IPR004156">
    <property type="entry name" value="OATP"/>
</dbReference>
<evidence type="ECO:0000313" key="3">
    <source>
        <dbReference type="EMBL" id="KFD52260.1"/>
    </source>
</evidence>
<feature type="transmembrane region" description="Helical" evidence="2">
    <location>
        <begin position="568"/>
        <end position="596"/>
    </location>
</feature>
<keyword evidence="2" id="KW-0406">Ion transport</keyword>
<dbReference type="Pfam" id="PF03137">
    <property type="entry name" value="OATP"/>
    <property type="match status" value="1"/>
</dbReference>
<keyword evidence="2" id="KW-0813">Transport</keyword>
<feature type="transmembrane region" description="Helical" evidence="2">
    <location>
        <begin position="72"/>
        <end position="91"/>
    </location>
</feature>
<feature type="transmembrane region" description="Helical" evidence="2">
    <location>
        <begin position="31"/>
        <end position="52"/>
    </location>
</feature>
<evidence type="ECO:0000313" key="4">
    <source>
        <dbReference type="Proteomes" id="UP000030764"/>
    </source>
</evidence>
<dbReference type="GO" id="GO:0043252">
    <property type="term" value="P:sodium-independent organic anion transport"/>
    <property type="evidence" value="ECO:0007669"/>
    <property type="project" value="TreeGrafter"/>
</dbReference>
<dbReference type="GO" id="GO:0016323">
    <property type="term" value="C:basolateral plasma membrane"/>
    <property type="evidence" value="ECO:0007669"/>
    <property type="project" value="TreeGrafter"/>
</dbReference>
<sequence>MATADRKKLSHFSLLGMKLPTRAHKWINIRLFSLLMCIVIAIQGTYLGYIVGVLTSIEKRFEISSSMSGTLLAMYDIGHTLSVLLVGYFYADCHKPRVIVGGVLLSSVAMFLLALPNFAFGPTPYPSVDEIADQYANGTYGCRENTTSLDAVDHCPKAVHGGAYAIMILAQLLAGVSAAPFNTIAYIYIDDNVSHRDSPFYLGLLTGMYAFGPAFGFLLSAGCTNLYVVPSGEISFQHDSNKTSLSAEQKVEPSSHYWIGAWWLGFVICAVLYIIFSIPLLLFPRRLHRRSKVDPIEMNSHLQGIDDQEEELIAADTLSTKFAMVWQTAKALPAAICSMLRNQVYSSMVLGWIFGSYLIGGYGTYLPKFIETQFEQSASMADIYAGLISIGSVAVSTALGGYLLTRFNIQPRLATLLLIITWVIIFFTYLLGIAFGCDQVTLQGKQLAGGIWNFTTECSKQCNCPAQEKFLPVCDGKWTYFSACHAGCSFEADNNTWLNCKCTEYSTVAVEGFCKTGCTALPMYITTMFVGLFLGNLFFMTTMTVVLRCVDVQERSLALSLASFLTNILGTVGSSFIPSPIIFGLIIDSACVAWYSPCNDSGNCVLYDNMAFRYKYHSGNAAFQLAAILVVVFTYYKQENFAYPESEDFDNDNDRMYEHDEAKGINTANECGPNEKMLTQK</sequence>
<feature type="transmembrane region" description="Helical" evidence="2">
    <location>
        <begin position="383"/>
        <end position="404"/>
    </location>
</feature>
<dbReference type="PANTHER" id="PTHR11388:SF142">
    <property type="entry name" value="SOLUTE CARRIER ORGANIC ANION TRANSPORTER FAMILY MEMBER 5A1"/>
    <property type="match status" value="1"/>
</dbReference>
<evidence type="ECO:0000256" key="1">
    <source>
        <dbReference type="ARBA" id="ARBA00023157"/>
    </source>
</evidence>
<dbReference type="CDD" id="cd17336">
    <property type="entry name" value="MFS_SLCO_OATP"/>
    <property type="match status" value="1"/>
</dbReference>
<feature type="transmembrane region" description="Helical" evidence="2">
    <location>
        <begin position="261"/>
        <end position="283"/>
    </location>
</feature>
<feature type="transmembrane region" description="Helical" evidence="2">
    <location>
        <begin position="523"/>
        <end position="547"/>
    </location>
</feature>
<reference evidence="3 4" key="1">
    <citation type="journal article" date="2014" name="Nat. Genet.">
        <title>Genome and transcriptome of the porcine whipworm Trichuris suis.</title>
        <authorList>
            <person name="Jex A.R."/>
            <person name="Nejsum P."/>
            <person name="Schwarz E.M."/>
            <person name="Hu L."/>
            <person name="Young N.D."/>
            <person name="Hall R.S."/>
            <person name="Korhonen P.K."/>
            <person name="Liao S."/>
            <person name="Thamsborg S."/>
            <person name="Xia J."/>
            <person name="Xu P."/>
            <person name="Wang S."/>
            <person name="Scheerlinck J.P."/>
            <person name="Hofmann A."/>
            <person name="Sternberg P.W."/>
            <person name="Wang J."/>
            <person name="Gasser R.B."/>
        </authorList>
    </citation>
    <scope>NUCLEOTIDE SEQUENCE [LARGE SCALE GENOMIC DNA]</scope>
    <source>
        <strain evidence="3">DCEP-RM93M</strain>
    </source>
</reference>
<dbReference type="InterPro" id="IPR036259">
    <property type="entry name" value="MFS_trans_sf"/>
</dbReference>
<keyword evidence="4" id="KW-1185">Reference proteome</keyword>
<protein>
    <recommendedName>
        <fullName evidence="2">Solute carrier organic anion transporter family member</fullName>
    </recommendedName>
</protein>
<dbReference type="NCBIfam" id="TIGR00805">
    <property type="entry name" value="oat"/>
    <property type="match status" value="1"/>
</dbReference>
<gene>
    <name evidence="3" type="ORF">M513_06823</name>
</gene>
<feature type="transmembrane region" description="Helical" evidence="2">
    <location>
        <begin position="344"/>
        <end position="363"/>
    </location>
</feature>
<feature type="transmembrane region" description="Helical" evidence="2">
    <location>
        <begin position="200"/>
        <end position="221"/>
    </location>
</feature>
<dbReference type="AlphaFoldDB" id="A0A085M4W4"/>
<feature type="transmembrane region" description="Helical" evidence="2">
    <location>
        <begin position="98"/>
        <end position="120"/>
    </location>
</feature>
<dbReference type="Proteomes" id="UP000030764">
    <property type="component" value="Unassembled WGS sequence"/>
</dbReference>